<dbReference type="Gene3D" id="3.90.110.10">
    <property type="entry name" value="Lactate dehydrogenase/glycoside hydrolase, family 4, C-terminal"/>
    <property type="match status" value="1"/>
</dbReference>
<dbReference type="RefSeq" id="WP_280102099.1">
    <property type="nucleotide sequence ID" value="NZ_CP122979.1"/>
</dbReference>
<dbReference type="NCBIfam" id="TIGR01771">
    <property type="entry name" value="L-LDH-NAD"/>
    <property type="match status" value="1"/>
</dbReference>
<feature type="binding site" evidence="8">
    <location>
        <begin position="121"/>
        <end position="124"/>
    </location>
    <ligand>
        <name>substrate</name>
    </ligand>
</feature>
<comment type="caution">
    <text evidence="8">Lacks conserved residue(s) required for the propagation of feature annotation.</text>
</comment>
<dbReference type="InterPro" id="IPR001236">
    <property type="entry name" value="Lactate/malate_DH_N"/>
</dbReference>
<protein>
    <recommendedName>
        <fullName evidence="3 8">L-lactate dehydrogenase</fullName>
        <shortName evidence="8">L-LDH</shortName>
        <ecNumber evidence="3 8">1.1.1.27</ecNumber>
    </recommendedName>
</protein>
<evidence type="ECO:0000259" key="9">
    <source>
        <dbReference type="Pfam" id="PF00056"/>
    </source>
</evidence>
<dbReference type="HAMAP" id="MF_00488">
    <property type="entry name" value="Lactate_dehydrog"/>
    <property type="match status" value="1"/>
</dbReference>
<accession>A0ABY8LU82</accession>
<proteinExistence type="inferred from homology"/>
<dbReference type="InterPro" id="IPR001557">
    <property type="entry name" value="L-lactate/malate_DH"/>
</dbReference>
<comment type="similarity">
    <text evidence="2 8">Belongs to the LDH/MDH superfamily. LDH family.</text>
</comment>
<dbReference type="PANTHER" id="PTHR43128">
    <property type="entry name" value="L-2-HYDROXYCARBOXYLATE DEHYDROGENASE (NAD(P)(+))"/>
    <property type="match status" value="1"/>
</dbReference>
<evidence type="ECO:0000256" key="7">
    <source>
        <dbReference type="ARBA" id="ARBA00049258"/>
    </source>
</evidence>
<feature type="domain" description="Lactate/malate dehydrogenase C-terminal" evidence="10">
    <location>
        <begin position="146"/>
        <end position="311"/>
    </location>
</feature>
<feature type="binding site" evidence="8">
    <location>
        <position position="230"/>
    </location>
    <ligand>
        <name>substrate</name>
    </ligand>
</feature>
<feature type="binding site" evidence="8">
    <location>
        <position position="89"/>
    </location>
    <ligand>
        <name>substrate</name>
    </ligand>
</feature>
<dbReference type="PROSITE" id="PS00064">
    <property type="entry name" value="L_LDH"/>
    <property type="match status" value="1"/>
</dbReference>
<dbReference type="EMBL" id="CP122979">
    <property type="protein sequence ID" value="WGI36797.1"/>
    <property type="molecule type" value="Genomic_DNA"/>
</dbReference>
<dbReference type="EC" id="1.1.1.27" evidence="3 8"/>
<comment type="pathway">
    <text evidence="1 8">Fermentation; pyruvate fermentation to lactate; (S)-lactate from pyruvate: step 1/1.</text>
</comment>
<gene>
    <name evidence="8" type="primary">ldh</name>
    <name evidence="11" type="ORF">QEG99_00720</name>
</gene>
<reference evidence="11" key="1">
    <citation type="submission" date="2023-04" db="EMBL/GenBank/DDBJ databases">
        <title>Completed genome of Mycoplasma lagogenitalium type strain 12MS.</title>
        <authorList>
            <person name="Spergser J."/>
        </authorList>
    </citation>
    <scope>NUCLEOTIDE SEQUENCE</scope>
    <source>
        <strain evidence="11">12MS</strain>
    </source>
</reference>
<comment type="function">
    <text evidence="8">Catalyzes the conversion of lactate to pyruvate.</text>
</comment>
<dbReference type="NCBIfam" id="NF000824">
    <property type="entry name" value="PRK00066.1"/>
    <property type="match status" value="1"/>
</dbReference>
<feature type="binding site" evidence="8">
    <location>
        <position position="144"/>
    </location>
    <ligand>
        <name>NAD(+)</name>
        <dbReference type="ChEBI" id="CHEBI:57540"/>
    </ligand>
</feature>
<dbReference type="PRINTS" id="PR00086">
    <property type="entry name" value="LLDHDRGNASE"/>
</dbReference>
<feature type="binding site" evidence="8">
    <location>
        <position position="83"/>
    </location>
    <ligand>
        <name>substrate</name>
    </ligand>
</feature>
<dbReference type="PIRSF" id="PIRSF000102">
    <property type="entry name" value="Lac_mal_DH"/>
    <property type="match status" value="1"/>
</dbReference>
<comment type="subunit">
    <text evidence="8">Homotetramer.</text>
</comment>
<evidence type="ECO:0000256" key="2">
    <source>
        <dbReference type="ARBA" id="ARBA00006054"/>
    </source>
</evidence>
<dbReference type="InterPro" id="IPR011304">
    <property type="entry name" value="L-lactate_DH"/>
</dbReference>
<evidence type="ECO:0000256" key="5">
    <source>
        <dbReference type="ARBA" id="ARBA00023002"/>
    </source>
</evidence>
<dbReference type="InterPro" id="IPR036291">
    <property type="entry name" value="NAD(P)-bd_dom_sf"/>
</dbReference>
<keyword evidence="5 8" id="KW-0560">Oxidoreductase</keyword>
<dbReference type="InterPro" id="IPR022383">
    <property type="entry name" value="Lactate/malate_DH_C"/>
</dbReference>
<feature type="binding site" evidence="8">
    <location>
        <begin position="149"/>
        <end position="152"/>
    </location>
    <ligand>
        <name>substrate</name>
    </ligand>
</feature>
<evidence type="ECO:0000256" key="1">
    <source>
        <dbReference type="ARBA" id="ARBA00004843"/>
    </source>
</evidence>
<keyword evidence="8" id="KW-0597">Phosphoprotein</keyword>
<comment type="subcellular location">
    <subcellularLocation>
        <location evidence="8">Cytoplasm</location>
    </subcellularLocation>
</comment>
<dbReference type="InterPro" id="IPR015955">
    <property type="entry name" value="Lactate_DH/Glyco_Ohase_4_C"/>
</dbReference>
<dbReference type="SUPFAM" id="SSF51735">
    <property type="entry name" value="NAD(P)-binding Rossmann-fold domains"/>
    <property type="match status" value="1"/>
</dbReference>
<keyword evidence="4 8" id="KW-0963">Cytoplasm</keyword>
<feature type="active site" description="Proton acceptor" evidence="8">
    <location>
        <position position="176"/>
    </location>
</feature>
<evidence type="ECO:0000256" key="3">
    <source>
        <dbReference type="ARBA" id="ARBA00012967"/>
    </source>
</evidence>
<dbReference type="Gene3D" id="3.40.50.720">
    <property type="entry name" value="NAD(P)-binding Rossmann-like Domain"/>
    <property type="match status" value="1"/>
</dbReference>
<dbReference type="CDD" id="cd05291">
    <property type="entry name" value="HicDH_like"/>
    <property type="match status" value="1"/>
</dbReference>
<keyword evidence="12" id="KW-1185">Reference proteome</keyword>
<dbReference type="SUPFAM" id="SSF56327">
    <property type="entry name" value="LDH C-terminal domain-like"/>
    <property type="match status" value="1"/>
</dbReference>
<dbReference type="Pfam" id="PF00056">
    <property type="entry name" value="Ldh_1_N"/>
    <property type="match status" value="1"/>
</dbReference>
<comment type="catalytic activity">
    <reaction evidence="7 8">
        <text>(S)-lactate + NAD(+) = pyruvate + NADH + H(+)</text>
        <dbReference type="Rhea" id="RHEA:23444"/>
        <dbReference type="ChEBI" id="CHEBI:15361"/>
        <dbReference type="ChEBI" id="CHEBI:15378"/>
        <dbReference type="ChEBI" id="CHEBI:16651"/>
        <dbReference type="ChEBI" id="CHEBI:57540"/>
        <dbReference type="ChEBI" id="CHEBI:57945"/>
        <dbReference type="EC" id="1.1.1.27"/>
    </reaction>
</comment>
<feature type="binding site" evidence="8">
    <location>
        <begin position="119"/>
        <end position="121"/>
    </location>
    <ligand>
        <name>NAD(+)</name>
        <dbReference type="ChEBI" id="CHEBI:57540"/>
    </ligand>
</feature>
<sequence>MKETKIILIGCGAVGTSFLYSAINQGLASEYGLIDKFEGPRDGNVLDLEDAISPSPRKYNIYATDYSNIKDADILVITAGRPQAPGETRLEMVKDNSLIMKEIARNVKESGFNGITIIASNPVDVLTYVYLKETGFDSNKVIGSGTSLDTARLKRLLSLKTGVSTDNINAYVLGEHGDSSLVNYSSFKIGTLPFSKYEEKTGINPSNYEELLEKPVYQKAYRIIERKRATFYGIGACLAEIVRNIQEDSNKILAVGAYLENQYEVNDVVTGVPAIIGKDGIKEIVELELNEKELNKFKKSVKIVKDTINSIK</sequence>
<name>A0ABY8LU82_9BACT</name>
<dbReference type="PANTHER" id="PTHR43128:SF16">
    <property type="entry name" value="L-LACTATE DEHYDROGENASE"/>
    <property type="match status" value="1"/>
</dbReference>
<feature type="domain" description="Lactate/malate dehydrogenase N-terminal" evidence="9">
    <location>
        <begin position="4"/>
        <end position="143"/>
    </location>
</feature>
<feature type="binding site" evidence="8">
    <location>
        <position position="35"/>
    </location>
    <ligand>
        <name>NAD(+)</name>
        <dbReference type="ChEBI" id="CHEBI:57540"/>
    </ligand>
</feature>
<feature type="modified residue" description="Phosphotyrosine" evidence="8">
    <location>
        <position position="221"/>
    </location>
</feature>
<keyword evidence="6 8" id="KW-0520">NAD</keyword>
<dbReference type="GO" id="GO:0004459">
    <property type="term" value="F:L-lactate dehydrogenase (NAD+) activity"/>
    <property type="evidence" value="ECO:0007669"/>
    <property type="project" value="UniProtKB-EC"/>
</dbReference>
<evidence type="ECO:0000259" key="10">
    <source>
        <dbReference type="Pfam" id="PF02866"/>
    </source>
</evidence>
<evidence type="ECO:0000256" key="8">
    <source>
        <dbReference type="HAMAP-Rule" id="MF_00488"/>
    </source>
</evidence>
<evidence type="ECO:0000256" key="4">
    <source>
        <dbReference type="ARBA" id="ARBA00022490"/>
    </source>
</evidence>
<feature type="binding site" evidence="8">
    <location>
        <position position="66"/>
    </location>
    <ligand>
        <name>NAD(+)</name>
        <dbReference type="ChEBI" id="CHEBI:57540"/>
    </ligand>
</feature>
<organism evidence="11 12">
    <name type="scientific">Mesomycoplasma lagogenitalium</name>
    <dbReference type="NCBI Taxonomy" id="171286"/>
    <lineage>
        <taxon>Bacteria</taxon>
        <taxon>Bacillati</taxon>
        <taxon>Mycoplasmatota</taxon>
        <taxon>Mycoplasmoidales</taxon>
        <taxon>Metamycoplasmataceae</taxon>
        <taxon>Mesomycoplasma</taxon>
    </lineage>
</organism>
<feature type="binding site" evidence="8">
    <location>
        <position position="14"/>
    </location>
    <ligand>
        <name>NAD(+)</name>
        <dbReference type="ChEBI" id="CHEBI:57540"/>
    </ligand>
</feature>
<dbReference type="Pfam" id="PF02866">
    <property type="entry name" value="Ldh_1_C"/>
    <property type="match status" value="1"/>
</dbReference>
<evidence type="ECO:0000313" key="11">
    <source>
        <dbReference type="EMBL" id="WGI36797.1"/>
    </source>
</evidence>
<dbReference type="Proteomes" id="UP001179842">
    <property type="component" value="Chromosome"/>
</dbReference>
<evidence type="ECO:0000313" key="12">
    <source>
        <dbReference type="Proteomes" id="UP001179842"/>
    </source>
</evidence>
<dbReference type="InterPro" id="IPR018177">
    <property type="entry name" value="L-lactate_DH_AS"/>
</dbReference>
<evidence type="ECO:0000256" key="6">
    <source>
        <dbReference type="ARBA" id="ARBA00023027"/>
    </source>
</evidence>